<feature type="chain" id="PRO_5040467804" description="Lectin-like protein BA14k" evidence="7">
    <location>
        <begin position="22"/>
        <end position="211"/>
    </location>
</feature>
<proteinExistence type="inferred from homology"/>
<evidence type="ECO:0000256" key="1">
    <source>
        <dbReference type="ARBA" id="ARBA00004167"/>
    </source>
</evidence>
<dbReference type="RefSeq" id="WP_083523792.1">
    <property type="nucleotide sequence ID" value="NZ_CP098809.1"/>
</dbReference>
<keyword evidence="5" id="KW-0430">Lectin</keyword>
<keyword evidence="4" id="KW-0472">Membrane</keyword>
<accession>A0A9Q9DCZ2</accession>
<keyword evidence="4" id="KW-1003">Cell membrane</keyword>
<evidence type="ECO:0000256" key="6">
    <source>
        <dbReference type="ARBA" id="ARBA00025321"/>
    </source>
</evidence>
<sequence length="211" mass="23253">MKAIGSLAFGIALSVCASAAAASVASLVLAKPTEPPLLKSASAPDLWTATPVRIDRSQQNYQRLPPVYSTYVTNPVSAKRTSGRLALTAPTLVTSHTGLSTAHRDWCSSRYRSYNPETNAYRSYGGQIRTCQSPYAVLYPIHKDRTAQIDRRFVGYATAEPRTVSCTVRYQSYRADDNTYQPYNGPRRHCLYPSQDARLEASNSVRPVSGR</sequence>
<dbReference type="InterPro" id="IPR012413">
    <property type="entry name" value="BA14K"/>
</dbReference>
<name>A0A9Q9DCZ2_ENSAD</name>
<organism evidence="8 9">
    <name type="scientific">Ensifer adhaerens</name>
    <name type="common">Sinorhizobium morelense</name>
    <dbReference type="NCBI Taxonomy" id="106592"/>
    <lineage>
        <taxon>Bacteria</taxon>
        <taxon>Pseudomonadati</taxon>
        <taxon>Pseudomonadota</taxon>
        <taxon>Alphaproteobacteria</taxon>
        <taxon>Hyphomicrobiales</taxon>
        <taxon>Rhizobiaceae</taxon>
        <taxon>Sinorhizobium/Ensifer group</taxon>
        <taxon>Ensifer</taxon>
    </lineage>
</organism>
<comment type="subcellular location">
    <subcellularLocation>
        <location evidence="1">Membrane</location>
        <topology evidence="1">Single-pass membrane protein</topology>
    </subcellularLocation>
</comment>
<keyword evidence="7" id="KW-0732">Signal</keyword>
<evidence type="ECO:0000313" key="8">
    <source>
        <dbReference type="EMBL" id="USJ27009.1"/>
    </source>
</evidence>
<evidence type="ECO:0000256" key="5">
    <source>
        <dbReference type="ARBA" id="ARBA00022734"/>
    </source>
</evidence>
<reference evidence="8" key="1">
    <citation type="submission" date="2022-06" db="EMBL/GenBank/DDBJ databases">
        <title>Physiological and biochemical characterization and genomic elucidation of a strain of the genus Ensifer adhaerens M8 that combines arsenic oxidation and chromium reduction.</title>
        <authorList>
            <person name="Li X."/>
            <person name="Yu c."/>
        </authorList>
    </citation>
    <scope>NUCLEOTIDE SEQUENCE</scope>
    <source>
        <strain evidence="8">M8</strain>
        <plasmid evidence="8">pB</plasmid>
    </source>
</reference>
<protein>
    <recommendedName>
        <fullName evidence="3">Lectin-like protein BA14k</fullName>
    </recommendedName>
</protein>
<feature type="signal peptide" evidence="7">
    <location>
        <begin position="1"/>
        <end position="21"/>
    </location>
</feature>
<comment type="similarity">
    <text evidence="2">Belongs to the BA14k family.</text>
</comment>
<evidence type="ECO:0000256" key="3">
    <source>
        <dbReference type="ARBA" id="ARBA00020552"/>
    </source>
</evidence>
<gene>
    <name evidence="8" type="ORF">NE863_31420</name>
</gene>
<dbReference type="GO" id="GO:0030246">
    <property type="term" value="F:carbohydrate binding"/>
    <property type="evidence" value="ECO:0007669"/>
    <property type="project" value="UniProtKB-KW"/>
</dbReference>
<evidence type="ECO:0000313" key="9">
    <source>
        <dbReference type="Proteomes" id="UP001055460"/>
    </source>
</evidence>
<dbReference type="GO" id="GO:0016020">
    <property type="term" value="C:membrane"/>
    <property type="evidence" value="ECO:0007669"/>
    <property type="project" value="UniProtKB-SubCell"/>
</dbReference>
<comment type="function">
    <text evidence="6">Has immunoglobulin-binding and hemagglutination properties, and can bind to mannose. Essential for virulence. May be involved in LPS biosynthesis or polysaccharide transport.</text>
</comment>
<dbReference type="AlphaFoldDB" id="A0A9Q9DCZ2"/>
<evidence type="ECO:0000256" key="4">
    <source>
        <dbReference type="ARBA" id="ARBA00022475"/>
    </source>
</evidence>
<dbReference type="Proteomes" id="UP001055460">
    <property type="component" value="Plasmid pB"/>
</dbReference>
<geneLocation type="plasmid" evidence="8 9">
    <name>pB</name>
</geneLocation>
<dbReference type="EMBL" id="CP098809">
    <property type="protein sequence ID" value="USJ27009.1"/>
    <property type="molecule type" value="Genomic_DNA"/>
</dbReference>
<evidence type="ECO:0000256" key="2">
    <source>
        <dbReference type="ARBA" id="ARBA00010270"/>
    </source>
</evidence>
<dbReference type="Pfam" id="PF07886">
    <property type="entry name" value="BA14K"/>
    <property type="match status" value="2"/>
</dbReference>
<evidence type="ECO:0000256" key="7">
    <source>
        <dbReference type="SAM" id="SignalP"/>
    </source>
</evidence>
<keyword evidence="8" id="KW-0614">Plasmid</keyword>